<dbReference type="Proteomes" id="UP001164539">
    <property type="component" value="Chromosome 3"/>
</dbReference>
<evidence type="ECO:0000313" key="1">
    <source>
        <dbReference type="EMBL" id="KAJ4723608.1"/>
    </source>
</evidence>
<reference evidence="1 2" key="1">
    <citation type="journal article" date="2023" name="Science">
        <title>Complex scaffold remodeling in plant triterpene biosynthesis.</title>
        <authorList>
            <person name="De La Pena R."/>
            <person name="Hodgson H."/>
            <person name="Liu J.C."/>
            <person name="Stephenson M.J."/>
            <person name="Martin A.C."/>
            <person name="Owen C."/>
            <person name="Harkess A."/>
            <person name="Leebens-Mack J."/>
            <person name="Jimenez L.E."/>
            <person name="Osbourn A."/>
            <person name="Sattely E.S."/>
        </authorList>
    </citation>
    <scope>NUCLEOTIDE SEQUENCE [LARGE SCALE GENOMIC DNA]</scope>
    <source>
        <strain evidence="2">cv. JPN11</strain>
        <tissue evidence="1">Leaf</tissue>
    </source>
</reference>
<sequence length="127" mass="13472">MHRSAATDHPPPPPDTESESTENTPQTVQEPEISLKISSIAKIFLLASVEGLIASLGIRFSANKLLTENHRVLLTSGQICSVIGFLCCCGAYITETVYRRAIPGARLMAAVGAVATVCAFVLLGVVF</sequence>
<evidence type="ECO:0000313" key="2">
    <source>
        <dbReference type="Proteomes" id="UP001164539"/>
    </source>
</evidence>
<proteinExistence type="predicted"/>
<comment type="caution">
    <text evidence="1">The sequence shown here is derived from an EMBL/GenBank/DDBJ whole genome shotgun (WGS) entry which is preliminary data.</text>
</comment>
<organism evidence="1 2">
    <name type="scientific">Melia azedarach</name>
    <name type="common">Chinaberry tree</name>
    <dbReference type="NCBI Taxonomy" id="155640"/>
    <lineage>
        <taxon>Eukaryota</taxon>
        <taxon>Viridiplantae</taxon>
        <taxon>Streptophyta</taxon>
        <taxon>Embryophyta</taxon>
        <taxon>Tracheophyta</taxon>
        <taxon>Spermatophyta</taxon>
        <taxon>Magnoliopsida</taxon>
        <taxon>eudicotyledons</taxon>
        <taxon>Gunneridae</taxon>
        <taxon>Pentapetalae</taxon>
        <taxon>rosids</taxon>
        <taxon>malvids</taxon>
        <taxon>Sapindales</taxon>
        <taxon>Meliaceae</taxon>
        <taxon>Melia</taxon>
    </lineage>
</organism>
<accession>A0ACC1YKP2</accession>
<protein>
    <submittedName>
        <fullName evidence="1">Uncharacterized protein</fullName>
    </submittedName>
</protein>
<name>A0ACC1YKP2_MELAZ</name>
<dbReference type="EMBL" id="CM051396">
    <property type="protein sequence ID" value="KAJ4723608.1"/>
    <property type="molecule type" value="Genomic_DNA"/>
</dbReference>
<gene>
    <name evidence="1" type="ORF">OWV82_006955</name>
</gene>
<keyword evidence="2" id="KW-1185">Reference proteome</keyword>